<dbReference type="HAMAP" id="MF_01940">
    <property type="entry name" value="RNA_CPDase"/>
    <property type="match status" value="1"/>
</dbReference>
<keyword evidence="4" id="KW-1185">Reference proteome</keyword>
<reference evidence="4" key="2">
    <citation type="submission" date="2015-03" db="EMBL/GenBank/DDBJ databases">
        <title>Genome sequence of Paenibacillus beijingensis strain DSM 24997T.</title>
        <authorList>
            <person name="Kwak Y."/>
            <person name="Shin J.-H."/>
        </authorList>
    </citation>
    <scope>NUCLEOTIDE SEQUENCE [LARGE SCALE GENOMIC DNA]</scope>
    <source>
        <strain evidence="4">DSM 24997</strain>
    </source>
</reference>
<evidence type="ECO:0000313" key="3">
    <source>
        <dbReference type="EMBL" id="AJY77790.1"/>
    </source>
</evidence>
<comment type="function">
    <text evidence="2">Hydrolyzes RNA 2',3'-cyclic phosphodiester to an RNA 2'-phosphomonoester.</text>
</comment>
<comment type="similarity">
    <text evidence="2">Belongs to the 2H phosphoesterase superfamily. ThpR family.</text>
</comment>
<protein>
    <recommendedName>
        <fullName evidence="2">RNA 2',3'-cyclic phosphodiesterase</fullName>
        <shortName evidence="2">RNA 2',3'-CPDase</shortName>
        <ecNumber evidence="2">3.1.4.58</ecNumber>
    </recommendedName>
</protein>
<dbReference type="PANTHER" id="PTHR35561">
    <property type="entry name" value="RNA 2',3'-CYCLIC PHOSPHODIESTERASE"/>
    <property type="match status" value="1"/>
</dbReference>
<dbReference type="GO" id="GO:0008664">
    <property type="term" value="F:RNA 2',3'-cyclic 3'-phosphodiesterase activity"/>
    <property type="evidence" value="ECO:0007669"/>
    <property type="project" value="UniProtKB-EC"/>
</dbReference>
<gene>
    <name evidence="3" type="ORF">VN24_16350</name>
</gene>
<accession>A0A0D5NRL1</accession>
<dbReference type="STRING" id="1126833.VN24_16350"/>
<dbReference type="GO" id="GO:0004113">
    <property type="term" value="F:2',3'-cyclic-nucleotide 3'-phosphodiesterase activity"/>
    <property type="evidence" value="ECO:0007669"/>
    <property type="project" value="InterPro"/>
</dbReference>
<dbReference type="KEGG" id="pbj:VN24_16350"/>
<dbReference type="EMBL" id="CP011058">
    <property type="protein sequence ID" value="AJY77790.1"/>
    <property type="molecule type" value="Genomic_DNA"/>
</dbReference>
<proteinExistence type="inferred from homology"/>
<dbReference type="InterPro" id="IPR009097">
    <property type="entry name" value="Cyclic_Pdiesterase"/>
</dbReference>
<reference evidence="3 4" key="1">
    <citation type="journal article" date="2015" name="J. Biotechnol.">
        <title>Complete genome sequence of Paenibacillus beijingensis 7188(T) (=DSM 24997(T)), a novel rhizobacterium from jujube garden soil.</title>
        <authorList>
            <person name="Kwak Y."/>
            <person name="Shin J.H."/>
        </authorList>
    </citation>
    <scope>NUCLEOTIDE SEQUENCE [LARGE SCALE GENOMIC DNA]</scope>
    <source>
        <strain evidence="3 4">DSM 24997</strain>
    </source>
</reference>
<evidence type="ECO:0000256" key="1">
    <source>
        <dbReference type="ARBA" id="ARBA00022801"/>
    </source>
</evidence>
<evidence type="ECO:0000256" key="2">
    <source>
        <dbReference type="HAMAP-Rule" id="MF_01940"/>
    </source>
</evidence>
<dbReference type="HOGENOM" id="CLU_081251_3_1_9"/>
<organism evidence="3 4">
    <name type="scientific">Paenibacillus beijingensis</name>
    <dbReference type="NCBI Taxonomy" id="1126833"/>
    <lineage>
        <taxon>Bacteria</taxon>
        <taxon>Bacillati</taxon>
        <taxon>Bacillota</taxon>
        <taxon>Bacilli</taxon>
        <taxon>Bacillales</taxon>
        <taxon>Paenibacillaceae</taxon>
        <taxon>Paenibacillus</taxon>
    </lineage>
</organism>
<keyword evidence="1 2" id="KW-0378">Hydrolase</keyword>
<feature type="short sequence motif" description="HXTX 2" evidence="2">
    <location>
        <begin position="121"/>
        <end position="124"/>
    </location>
</feature>
<dbReference type="EC" id="3.1.4.58" evidence="2"/>
<dbReference type="PATRIC" id="fig|1126833.4.peg.3581"/>
<dbReference type="Gene3D" id="3.90.1140.10">
    <property type="entry name" value="Cyclic phosphodiesterase"/>
    <property type="match status" value="1"/>
</dbReference>
<dbReference type="AlphaFoldDB" id="A0A0D5NRL1"/>
<dbReference type="InterPro" id="IPR004175">
    <property type="entry name" value="RNA_CPDase"/>
</dbReference>
<dbReference type="Proteomes" id="UP000032633">
    <property type="component" value="Chromosome"/>
</dbReference>
<evidence type="ECO:0000313" key="4">
    <source>
        <dbReference type="Proteomes" id="UP000032633"/>
    </source>
</evidence>
<feature type="active site" description="Proton acceptor" evidence="2">
    <location>
        <position position="121"/>
    </location>
</feature>
<dbReference type="SUPFAM" id="SSF55144">
    <property type="entry name" value="LigT-like"/>
    <property type="match status" value="1"/>
</dbReference>
<sequence length="179" mass="20308">MAVSDNIRQALGAQLHGWRKLSFSRWAHPEDWHLTLHFVGETPENNLPAVCEALDEASRWAKPFRITLSGLGVFGPPKKPSVLWLGLTEMPPELRALHERLGGTLLLHIGYEAERRPYRPHLTLARKYEGTAPFDSSSLANEHPQLIWTASEAVLYRSRLGQVPMYEIIHRSSFQGSHE</sequence>
<feature type="active site" description="Proton donor" evidence="2">
    <location>
        <position position="33"/>
    </location>
</feature>
<dbReference type="Pfam" id="PF13563">
    <property type="entry name" value="2_5_RNA_ligase2"/>
    <property type="match status" value="1"/>
</dbReference>
<name>A0A0D5NRL1_9BACL</name>
<feature type="short sequence motif" description="HXTX 1" evidence="2">
    <location>
        <begin position="33"/>
        <end position="36"/>
    </location>
</feature>
<dbReference type="PANTHER" id="PTHR35561:SF1">
    <property type="entry name" value="RNA 2',3'-CYCLIC PHOSPHODIESTERASE"/>
    <property type="match status" value="1"/>
</dbReference>
<comment type="catalytic activity">
    <reaction evidence="2">
        <text>a 3'-end 2',3'-cyclophospho-ribonucleotide-RNA + H2O = a 3'-end 2'-phospho-ribonucleotide-RNA + H(+)</text>
        <dbReference type="Rhea" id="RHEA:11828"/>
        <dbReference type="Rhea" id="RHEA-COMP:10464"/>
        <dbReference type="Rhea" id="RHEA-COMP:17353"/>
        <dbReference type="ChEBI" id="CHEBI:15377"/>
        <dbReference type="ChEBI" id="CHEBI:15378"/>
        <dbReference type="ChEBI" id="CHEBI:83064"/>
        <dbReference type="ChEBI" id="CHEBI:173113"/>
        <dbReference type="EC" id="3.1.4.58"/>
    </reaction>
</comment>
<dbReference type="NCBIfam" id="TIGR02258">
    <property type="entry name" value="2_5_ligase"/>
    <property type="match status" value="1"/>
</dbReference>